<organism evidence="1 2">
    <name type="scientific">Hydnum rufescens UP504</name>
    <dbReference type="NCBI Taxonomy" id="1448309"/>
    <lineage>
        <taxon>Eukaryota</taxon>
        <taxon>Fungi</taxon>
        <taxon>Dikarya</taxon>
        <taxon>Basidiomycota</taxon>
        <taxon>Agaricomycotina</taxon>
        <taxon>Agaricomycetes</taxon>
        <taxon>Cantharellales</taxon>
        <taxon>Hydnaceae</taxon>
        <taxon>Hydnum</taxon>
    </lineage>
</organism>
<protein>
    <submittedName>
        <fullName evidence="1">Uncharacterized protein</fullName>
    </submittedName>
</protein>
<dbReference type="Proteomes" id="UP000886523">
    <property type="component" value="Unassembled WGS sequence"/>
</dbReference>
<accession>A0A9P6AEQ7</accession>
<keyword evidence="2" id="KW-1185">Reference proteome</keyword>
<evidence type="ECO:0000313" key="1">
    <source>
        <dbReference type="EMBL" id="KAF9504394.1"/>
    </source>
</evidence>
<reference evidence="1" key="1">
    <citation type="journal article" date="2020" name="Nat. Commun.">
        <title>Large-scale genome sequencing of mycorrhizal fungi provides insights into the early evolution of symbiotic traits.</title>
        <authorList>
            <person name="Miyauchi S."/>
            <person name="Kiss E."/>
            <person name="Kuo A."/>
            <person name="Drula E."/>
            <person name="Kohler A."/>
            <person name="Sanchez-Garcia M."/>
            <person name="Morin E."/>
            <person name="Andreopoulos B."/>
            <person name="Barry K.W."/>
            <person name="Bonito G."/>
            <person name="Buee M."/>
            <person name="Carver A."/>
            <person name="Chen C."/>
            <person name="Cichocki N."/>
            <person name="Clum A."/>
            <person name="Culley D."/>
            <person name="Crous P.W."/>
            <person name="Fauchery L."/>
            <person name="Girlanda M."/>
            <person name="Hayes R.D."/>
            <person name="Keri Z."/>
            <person name="LaButti K."/>
            <person name="Lipzen A."/>
            <person name="Lombard V."/>
            <person name="Magnuson J."/>
            <person name="Maillard F."/>
            <person name="Murat C."/>
            <person name="Nolan M."/>
            <person name="Ohm R.A."/>
            <person name="Pangilinan J."/>
            <person name="Pereira M.F."/>
            <person name="Perotto S."/>
            <person name="Peter M."/>
            <person name="Pfister S."/>
            <person name="Riley R."/>
            <person name="Sitrit Y."/>
            <person name="Stielow J.B."/>
            <person name="Szollosi G."/>
            <person name="Zifcakova L."/>
            <person name="Stursova M."/>
            <person name="Spatafora J.W."/>
            <person name="Tedersoo L."/>
            <person name="Vaario L.M."/>
            <person name="Yamada A."/>
            <person name="Yan M."/>
            <person name="Wang P."/>
            <person name="Xu J."/>
            <person name="Bruns T."/>
            <person name="Baldrian P."/>
            <person name="Vilgalys R."/>
            <person name="Dunand C."/>
            <person name="Henrissat B."/>
            <person name="Grigoriev I.V."/>
            <person name="Hibbett D."/>
            <person name="Nagy L.G."/>
            <person name="Martin F.M."/>
        </authorList>
    </citation>
    <scope>NUCLEOTIDE SEQUENCE</scope>
    <source>
        <strain evidence="1">UP504</strain>
    </source>
</reference>
<sequence>MPRVGPQCLDFDAGGRPDVDPLKEAEFQQGMQAISRGQQPLEAVVYSQEHLCLPPSSPLNGVQEFRDNLKAVVVQALDSKMPGAYTIKEANESHAAKVLASTISPNAPSILPVVEPTLWYRLTASPYPNDTAVKGLAE</sequence>
<gene>
    <name evidence="1" type="ORF">BS47DRAFT_1401478</name>
</gene>
<comment type="caution">
    <text evidence="1">The sequence shown here is derived from an EMBL/GenBank/DDBJ whole genome shotgun (WGS) entry which is preliminary data.</text>
</comment>
<dbReference type="AlphaFoldDB" id="A0A9P6AEQ7"/>
<proteinExistence type="predicted"/>
<dbReference type="EMBL" id="MU129232">
    <property type="protein sequence ID" value="KAF9504394.1"/>
    <property type="molecule type" value="Genomic_DNA"/>
</dbReference>
<name>A0A9P6AEQ7_9AGAM</name>
<evidence type="ECO:0000313" key="2">
    <source>
        <dbReference type="Proteomes" id="UP000886523"/>
    </source>
</evidence>